<dbReference type="Proteomes" id="UP000182257">
    <property type="component" value="Unassembled WGS sequence"/>
</dbReference>
<sequence length="147" mass="16677">MARAYKKTYLNGAMRNLAVMMDCGVNKYGYSIDEFYNKFLMSDVSRQFAKGNPRYLVGLSGAELADMVVESSGNAISQQNDGTYTVGPEYWAGWALAYYQWLSRRSFSFMHKNGLGAKEVVNMYYPLHEADLSKFATVADEIIERNK</sequence>
<proteinExistence type="predicted"/>
<evidence type="ECO:0000313" key="1">
    <source>
        <dbReference type="EMBL" id="SEA88058.1"/>
    </source>
</evidence>
<accession>A0A1H4ETW5</accession>
<dbReference type="OrthoDB" id="1664989at2"/>
<gene>
    <name evidence="1" type="ORF">SAMN05216462_2937</name>
</gene>
<name>A0A1H4ETW5_XYLRU</name>
<organism evidence="1 2">
    <name type="scientific">Xylanibacter ruminicola</name>
    <name type="common">Prevotella ruminicola</name>
    <dbReference type="NCBI Taxonomy" id="839"/>
    <lineage>
        <taxon>Bacteria</taxon>
        <taxon>Pseudomonadati</taxon>
        <taxon>Bacteroidota</taxon>
        <taxon>Bacteroidia</taxon>
        <taxon>Bacteroidales</taxon>
        <taxon>Prevotellaceae</taxon>
        <taxon>Xylanibacter</taxon>
    </lineage>
</organism>
<protein>
    <submittedName>
        <fullName evidence="1">Uncharacterized protein</fullName>
    </submittedName>
</protein>
<dbReference type="AlphaFoldDB" id="A0A1H4ETW5"/>
<reference evidence="1 2" key="1">
    <citation type="submission" date="2016-10" db="EMBL/GenBank/DDBJ databases">
        <authorList>
            <person name="de Groot N.N."/>
        </authorList>
    </citation>
    <scope>NUCLEOTIDE SEQUENCE [LARGE SCALE GENOMIC DNA]</scope>
    <source>
        <strain evidence="1 2">D31d</strain>
    </source>
</reference>
<evidence type="ECO:0000313" key="2">
    <source>
        <dbReference type="Proteomes" id="UP000182257"/>
    </source>
</evidence>
<dbReference type="EMBL" id="FNRF01000006">
    <property type="protein sequence ID" value="SEA88058.1"/>
    <property type="molecule type" value="Genomic_DNA"/>
</dbReference>